<reference evidence="2 3" key="1">
    <citation type="journal article" date="2018" name="BMC Genomics">
        <title>Comparative genome analyses reveal sequence features reflecting distinct modes of host-adaptation between dicot and monocot powdery mildew.</title>
        <authorList>
            <person name="Wu Y."/>
            <person name="Ma X."/>
            <person name="Pan Z."/>
            <person name="Kale S.D."/>
            <person name="Song Y."/>
            <person name="King H."/>
            <person name="Zhang Q."/>
            <person name="Presley C."/>
            <person name="Deng X."/>
            <person name="Wei C.I."/>
            <person name="Xiao S."/>
        </authorList>
    </citation>
    <scope>NUCLEOTIDE SEQUENCE [LARGE SCALE GENOMIC DNA]</scope>
    <source>
        <strain evidence="2">UMSG2</strain>
    </source>
</reference>
<feature type="region of interest" description="Disordered" evidence="1">
    <location>
        <begin position="1"/>
        <end position="31"/>
    </location>
</feature>
<dbReference type="Proteomes" id="UP000286134">
    <property type="component" value="Unassembled WGS sequence"/>
</dbReference>
<dbReference type="AlphaFoldDB" id="A0A420I346"/>
<evidence type="ECO:0000313" key="2">
    <source>
        <dbReference type="EMBL" id="RKF64066.1"/>
    </source>
</evidence>
<dbReference type="EMBL" id="MCFK01002161">
    <property type="protein sequence ID" value="RKF64066.1"/>
    <property type="molecule type" value="Genomic_DNA"/>
</dbReference>
<evidence type="ECO:0000256" key="1">
    <source>
        <dbReference type="SAM" id="MobiDB-lite"/>
    </source>
</evidence>
<organism evidence="2 3">
    <name type="scientific">Erysiphe neolycopersici</name>
    <dbReference type="NCBI Taxonomy" id="212602"/>
    <lineage>
        <taxon>Eukaryota</taxon>
        <taxon>Fungi</taxon>
        <taxon>Dikarya</taxon>
        <taxon>Ascomycota</taxon>
        <taxon>Pezizomycotina</taxon>
        <taxon>Leotiomycetes</taxon>
        <taxon>Erysiphales</taxon>
        <taxon>Erysiphaceae</taxon>
        <taxon>Erysiphe</taxon>
    </lineage>
</organism>
<comment type="caution">
    <text evidence="2">The sequence shown here is derived from an EMBL/GenBank/DDBJ whole genome shotgun (WGS) entry which is preliminary data.</text>
</comment>
<keyword evidence="3" id="KW-1185">Reference proteome</keyword>
<protein>
    <submittedName>
        <fullName evidence="2">Uncharacterized protein</fullName>
    </submittedName>
</protein>
<gene>
    <name evidence="2" type="ORF">OnM2_021051</name>
</gene>
<accession>A0A420I346</accession>
<name>A0A420I346_9PEZI</name>
<proteinExistence type="predicted"/>
<sequence>MPRHRTRLESESEPSRLAINTPIPEPHPNAMNLTQSKTTVAPNTQLLKIFNDCNNLSLFRSNEMVLEKPAHSSSSPKNFIPV</sequence>
<evidence type="ECO:0000313" key="3">
    <source>
        <dbReference type="Proteomes" id="UP000286134"/>
    </source>
</evidence>